<dbReference type="InterPro" id="IPR023801">
    <property type="entry name" value="His_deacetylse_dom"/>
</dbReference>
<evidence type="ECO:0000259" key="2">
    <source>
        <dbReference type="Pfam" id="PF00850"/>
    </source>
</evidence>
<name>A0A1Y1QWD7_9GAMM</name>
<proteinExistence type="inferred from homology"/>
<dbReference type="GO" id="GO:0040029">
    <property type="term" value="P:epigenetic regulation of gene expression"/>
    <property type="evidence" value="ECO:0007669"/>
    <property type="project" value="TreeGrafter"/>
</dbReference>
<evidence type="ECO:0000313" key="3">
    <source>
        <dbReference type="EMBL" id="OQX15396.1"/>
    </source>
</evidence>
<organism evidence="3 4">
    <name type="scientific">Thiothrix lacustris</name>
    <dbReference type="NCBI Taxonomy" id="525917"/>
    <lineage>
        <taxon>Bacteria</taxon>
        <taxon>Pseudomonadati</taxon>
        <taxon>Pseudomonadota</taxon>
        <taxon>Gammaproteobacteria</taxon>
        <taxon>Thiotrichales</taxon>
        <taxon>Thiotrichaceae</taxon>
        <taxon>Thiothrix</taxon>
    </lineage>
</organism>
<dbReference type="InterPro" id="IPR023696">
    <property type="entry name" value="Ureohydrolase_dom_sf"/>
</dbReference>
<dbReference type="PANTHER" id="PTHR10625:SF10">
    <property type="entry name" value="HISTONE DEACETYLASE HDAC1"/>
    <property type="match status" value="1"/>
</dbReference>
<accession>A0A1Y1QWD7</accession>
<evidence type="ECO:0000256" key="1">
    <source>
        <dbReference type="ARBA" id="ARBA00005947"/>
    </source>
</evidence>
<dbReference type="CDD" id="cd11599">
    <property type="entry name" value="HDAC_classII_2"/>
    <property type="match status" value="1"/>
</dbReference>
<dbReference type="Gene3D" id="3.40.800.20">
    <property type="entry name" value="Histone deacetylase domain"/>
    <property type="match status" value="1"/>
</dbReference>
<dbReference type="PANTHER" id="PTHR10625">
    <property type="entry name" value="HISTONE DEACETYLASE HDAC1-RELATED"/>
    <property type="match status" value="1"/>
</dbReference>
<gene>
    <name evidence="3" type="ORF">BWK73_06990</name>
</gene>
<dbReference type="AlphaFoldDB" id="A0A1Y1QWD7"/>
<feature type="domain" description="Histone deacetylase" evidence="2">
    <location>
        <begin position="21"/>
        <end position="304"/>
    </location>
</feature>
<dbReference type="InterPro" id="IPR000286">
    <property type="entry name" value="HDACs"/>
</dbReference>
<protein>
    <submittedName>
        <fullName evidence="3">Deacetylase</fullName>
    </submittedName>
</protein>
<dbReference type="GO" id="GO:0004407">
    <property type="term" value="F:histone deacetylase activity"/>
    <property type="evidence" value="ECO:0007669"/>
    <property type="project" value="TreeGrafter"/>
</dbReference>
<sequence length="309" mass="34119">MTVAVITHSHCNLHDNGTPHHPECGERLDAINNRMIMSGVDWISRHYDSHCAEREHLLRAHDADYVERVFATAPQTGFSMLDGDTGMNVHSLDAALHAAGATVMAVDLVMAGTHKHAFCAVRPPGHHAGRNCAAGFCIFNNVAVGAAHALEVYALERIAIIDFDVHHGDGTEEIFRDEQRVMFCSSFQHPFYPFTGADTNYPNLRNLPLPAGTGGAAWREAVSATWLPALREFQPQLVMISAGFDSHLEDDMGGFNLVERDYQWITRELCQIAKEFSDGRVVSCLEGGYELSPLGRSVTTHIKELAEFH</sequence>
<dbReference type="InterPro" id="IPR037138">
    <property type="entry name" value="His_deacetylse_dom_sf"/>
</dbReference>
<reference evidence="3 4" key="1">
    <citation type="submission" date="2017-01" db="EMBL/GenBank/DDBJ databases">
        <title>Novel large sulfur bacteria in the metagenomes of groundwater-fed chemosynthetic microbial mats in the Lake Huron basin.</title>
        <authorList>
            <person name="Sharrar A.M."/>
            <person name="Flood B.E."/>
            <person name="Bailey J.V."/>
            <person name="Jones D.S."/>
            <person name="Biddanda B."/>
            <person name="Ruberg S.A."/>
            <person name="Marcus D.N."/>
            <person name="Dick G.J."/>
        </authorList>
    </citation>
    <scope>NUCLEOTIDE SEQUENCE [LARGE SCALE GENOMIC DNA]</scope>
    <source>
        <strain evidence="3">A8</strain>
    </source>
</reference>
<dbReference type="Pfam" id="PF00850">
    <property type="entry name" value="Hist_deacetyl"/>
    <property type="match status" value="1"/>
</dbReference>
<dbReference type="SUPFAM" id="SSF52768">
    <property type="entry name" value="Arginase/deacetylase"/>
    <property type="match status" value="1"/>
</dbReference>
<dbReference type="Proteomes" id="UP000192491">
    <property type="component" value="Unassembled WGS sequence"/>
</dbReference>
<dbReference type="PRINTS" id="PR01270">
    <property type="entry name" value="HDASUPER"/>
</dbReference>
<dbReference type="EMBL" id="MTEJ01000015">
    <property type="protein sequence ID" value="OQX15396.1"/>
    <property type="molecule type" value="Genomic_DNA"/>
</dbReference>
<comment type="caution">
    <text evidence="3">The sequence shown here is derived from an EMBL/GenBank/DDBJ whole genome shotgun (WGS) entry which is preliminary data.</text>
</comment>
<comment type="similarity">
    <text evidence="1">Belongs to the histone deacetylase family.</text>
</comment>
<evidence type="ECO:0000313" key="4">
    <source>
        <dbReference type="Proteomes" id="UP000192491"/>
    </source>
</evidence>